<dbReference type="SUPFAM" id="SSF143865">
    <property type="entry name" value="CorA soluble domain-like"/>
    <property type="match status" value="1"/>
</dbReference>
<keyword evidence="3" id="KW-0812">Transmembrane</keyword>
<evidence type="ECO:0000256" key="4">
    <source>
        <dbReference type="ARBA" id="ARBA00022989"/>
    </source>
</evidence>
<keyword evidence="4" id="KW-1133">Transmembrane helix</keyword>
<evidence type="ECO:0000313" key="7">
    <source>
        <dbReference type="Proteomes" id="UP000014254"/>
    </source>
</evidence>
<dbReference type="Gene3D" id="3.30.460.20">
    <property type="entry name" value="CorA soluble domain-like"/>
    <property type="match status" value="1"/>
</dbReference>
<organism evidence="6 7">
    <name type="scientific">Mucor circinelloides f. circinelloides (strain 1006PhL)</name>
    <name type="common">Mucormycosis agent</name>
    <name type="synonym">Calyptromyces circinelloides</name>
    <dbReference type="NCBI Taxonomy" id="1220926"/>
    <lineage>
        <taxon>Eukaryota</taxon>
        <taxon>Fungi</taxon>
        <taxon>Fungi incertae sedis</taxon>
        <taxon>Mucoromycota</taxon>
        <taxon>Mucoromycotina</taxon>
        <taxon>Mucoromycetes</taxon>
        <taxon>Mucorales</taxon>
        <taxon>Mucorineae</taxon>
        <taxon>Mucoraceae</taxon>
        <taxon>Mucor</taxon>
    </lineage>
</organism>
<keyword evidence="5" id="KW-0472">Membrane</keyword>
<keyword evidence="7" id="KW-1185">Reference proteome</keyword>
<dbReference type="InterPro" id="IPR044089">
    <property type="entry name" value="Alr1-like"/>
</dbReference>
<comment type="subcellular location">
    <subcellularLocation>
        <location evidence="1">Membrane</location>
        <topology evidence="1">Multi-pass membrane protein</topology>
    </subcellularLocation>
</comment>
<dbReference type="Proteomes" id="UP000014254">
    <property type="component" value="Unassembled WGS sequence"/>
</dbReference>
<dbReference type="InParanoid" id="S2KGU5"/>
<dbReference type="eggNOG" id="ENOG502QPTQ">
    <property type="taxonomic scope" value="Eukaryota"/>
</dbReference>
<dbReference type="GO" id="GO:0015095">
    <property type="term" value="F:magnesium ion transmembrane transporter activity"/>
    <property type="evidence" value="ECO:0007669"/>
    <property type="project" value="InterPro"/>
</dbReference>
<dbReference type="InterPro" id="IPR045863">
    <property type="entry name" value="CorA_TM1_TM2"/>
</dbReference>
<dbReference type="SUPFAM" id="SSF144083">
    <property type="entry name" value="Magnesium transport protein CorA, transmembrane region"/>
    <property type="match status" value="1"/>
</dbReference>
<dbReference type="OMA" id="HIFQEKH"/>
<evidence type="ECO:0000313" key="6">
    <source>
        <dbReference type="EMBL" id="EPB91625.1"/>
    </source>
</evidence>
<proteinExistence type="inferred from homology"/>
<dbReference type="PANTHER" id="PTHR21535:SF51">
    <property type="entry name" value="MANGANESE RESISTANCE PROTEIN MNR2"/>
    <property type="match status" value="1"/>
</dbReference>
<evidence type="ECO:0000256" key="2">
    <source>
        <dbReference type="ARBA" id="ARBA00009765"/>
    </source>
</evidence>
<dbReference type="FunCoup" id="S2KGU5">
    <property type="interactions" value="37"/>
</dbReference>
<dbReference type="Pfam" id="PF01544">
    <property type="entry name" value="CorA"/>
    <property type="match status" value="1"/>
</dbReference>
<dbReference type="InterPro" id="IPR002523">
    <property type="entry name" value="MgTranspt_CorA/ZnTranspt_ZntB"/>
</dbReference>
<evidence type="ECO:0000256" key="3">
    <source>
        <dbReference type="ARBA" id="ARBA00022692"/>
    </source>
</evidence>
<dbReference type="VEuPathDB" id="FungiDB:HMPREF1544_01547"/>
<dbReference type="Gene3D" id="1.20.58.340">
    <property type="entry name" value="Magnesium transport protein CorA, transmembrane region"/>
    <property type="match status" value="2"/>
</dbReference>
<dbReference type="InterPro" id="IPR045861">
    <property type="entry name" value="CorA_cytoplasmic_dom"/>
</dbReference>
<accession>S2KGU5</accession>
<dbReference type="AlphaFoldDB" id="S2KGU5"/>
<dbReference type="PANTHER" id="PTHR21535">
    <property type="entry name" value="MAGNESIUM AND COBALT TRANSPORT PROTEIN/MITOCHONDRIAL IMPORT INNER MEMBRANE TRANSLOCASE SUBUNIT TIM8"/>
    <property type="match status" value="1"/>
</dbReference>
<comment type="similarity">
    <text evidence="2">Belongs to the CorA metal ion transporter (MIT) (TC 1.A.35) family.</text>
</comment>
<dbReference type="GO" id="GO:0010961">
    <property type="term" value="P:intracellular magnesium ion homeostasis"/>
    <property type="evidence" value="ECO:0007669"/>
    <property type="project" value="TreeGrafter"/>
</dbReference>
<sequence>MQPRTSQVTTYGSINGEGFMTSPSIQPEFRYVFYSTALTSTLHTKDFADILPAIKDHRNACFWIDIHNPTDMEMKQIQRIFHIHPLTAEDITTEEPREKCEALNNYYFICFRTFESDAASPNYLQPIGIYILIFQGFILTFHFGASTPHSANVRKRMMHLKDCLTVTPDWICYGLLDDIIDTFVPLIRAIEFEVDSIDELVLILKESEQSDMLRRIGYCRKKMMSLLRLLVAKSDVIKTLIKRGGEHESPHKSSNKNSKKPTVSHDVIIYLGDIQDHVVAMLQSLNHYEKISSRSHSNYLAQISIEMTQTNNEINDVLSKLTALGSVLVPMNLVTGMWGMNVKVPGQFQVQCFFL</sequence>
<name>S2KGU5_MUCC1</name>
<reference evidence="7" key="1">
    <citation type="submission" date="2013-05" db="EMBL/GenBank/DDBJ databases">
        <title>The Genome sequence of Mucor circinelloides f. circinelloides 1006PhL.</title>
        <authorList>
            <consortium name="The Broad Institute Genomics Platform"/>
            <person name="Cuomo C."/>
            <person name="Earl A."/>
            <person name="Findley K."/>
            <person name="Lee S.C."/>
            <person name="Walker B."/>
            <person name="Young S."/>
            <person name="Zeng Q."/>
            <person name="Gargeya S."/>
            <person name="Fitzgerald M."/>
            <person name="Haas B."/>
            <person name="Abouelleil A."/>
            <person name="Allen A.W."/>
            <person name="Alvarado L."/>
            <person name="Arachchi H.M."/>
            <person name="Berlin A.M."/>
            <person name="Chapman S.B."/>
            <person name="Gainer-Dewar J."/>
            <person name="Goldberg J."/>
            <person name="Griggs A."/>
            <person name="Gujja S."/>
            <person name="Hansen M."/>
            <person name="Howarth C."/>
            <person name="Imamovic A."/>
            <person name="Ireland A."/>
            <person name="Larimer J."/>
            <person name="McCowan C."/>
            <person name="Murphy C."/>
            <person name="Pearson M."/>
            <person name="Poon T.W."/>
            <person name="Priest M."/>
            <person name="Roberts A."/>
            <person name="Saif S."/>
            <person name="Shea T."/>
            <person name="Sisk P."/>
            <person name="Sykes S."/>
            <person name="Wortman J."/>
            <person name="Nusbaum C."/>
            <person name="Birren B."/>
        </authorList>
    </citation>
    <scope>NUCLEOTIDE SEQUENCE [LARGE SCALE GENOMIC DNA]</scope>
    <source>
        <strain evidence="7">1006PhL</strain>
    </source>
</reference>
<evidence type="ECO:0000256" key="5">
    <source>
        <dbReference type="ARBA" id="ARBA00023136"/>
    </source>
</evidence>
<dbReference type="CDD" id="cd12829">
    <property type="entry name" value="Alr1p-like"/>
    <property type="match status" value="1"/>
</dbReference>
<gene>
    <name evidence="6" type="ORF">HMPREF1544_01547</name>
</gene>
<dbReference type="STRING" id="1220926.S2KGU5"/>
<dbReference type="GO" id="GO:0016020">
    <property type="term" value="C:membrane"/>
    <property type="evidence" value="ECO:0007669"/>
    <property type="project" value="UniProtKB-SubCell"/>
</dbReference>
<protein>
    <recommendedName>
        <fullName evidence="8">Magnesium transporter</fullName>
    </recommendedName>
</protein>
<evidence type="ECO:0000256" key="1">
    <source>
        <dbReference type="ARBA" id="ARBA00004141"/>
    </source>
</evidence>
<dbReference type="OrthoDB" id="29879at2759"/>
<dbReference type="EMBL" id="KE123907">
    <property type="protein sequence ID" value="EPB91625.1"/>
    <property type="molecule type" value="Genomic_DNA"/>
</dbReference>
<evidence type="ECO:0008006" key="8">
    <source>
        <dbReference type="Google" id="ProtNLM"/>
    </source>
</evidence>